<keyword evidence="3" id="KW-1185">Reference proteome</keyword>
<dbReference type="EMBL" id="FOSL01000005">
    <property type="protein sequence ID" value="SFK36060.1"/>
    <property type="molecule type" value="Genomic_DNA"/>
</dbReference>
<dbReference type="Gene3D" id="3.40.50.1820">
    <property type="entry name" value="alpha/beta hydrolase"/>
    <property type="match status" value="1"/>
</dbReference>
<dbReference type="GO" id="GO:0016787">
    <property type="term" value="F:hydrolase activity"/>
    <property type="evidence" value="ECO:0007669"/>
    <property type="project" value="UniProtKB-KW"/>
</dbReference>
<reference evidence="2 3" key="1">
    <citation type="submission" date="2016-10" db="EMBL/GenBank/DDBJ databases">
        <authorList>
            <person name="Varghese N."/>
            <person name="Submissions S."/>
        </authorList>
    </citation>
    <scope>NUCLEOTIDE SEQUENCE [LARGE SCALE GENOMIC DNA]</scope>
    <source>
        <strain evidence="2 3">DSM 21822</strain>
    </source>
</reference>
<dbReference type="SUPFAM" id="SSF53474">
    <property type="entry name" value="alpha/beta-Hydrolases"/>
    <property type="match status" value="1"/>
</dbReference>
<gene>
    <name evidence="2" type="ORF">SAMN04488498_105211</name>
</gene>
<keyword evidence="2" id="KW-0378">Hydrolase</keyword>
<organism evidence="2 3">
    <name type="scientific">Neomesorhizobium albiziae</name>
    <dbReference type="NCBI Taxonomy" id="335020"/>
    <lineage>
        <taxon>Bacteria</taxon>
        <taxon>Pseudomonadati</taxon>
        <taxon>Pseudomonadota</taxon>
        <taxon>Alphaproteobacteria</taxon>
        <taxon>Hyphomicrobiales</taxon>
        <taxon>Phyllobacteriaceae</taxon>
        <taxon>Neomesorhizobium</taxon>
    </lineage>
</organism>
<sequence>MHNNKAVRQSGDGADDKRDTGSPLFSVTQRDIAIPTPDGFPLAGTLFEGDGRKPLVLISSATAVPRGLYAAFAKASVEAGARAALVYDYRGTGGSVRPKGWEKRIGMKDWALRDLPAAAAALDAIAPGHEMVGVGQSYGGQALGLCGISGRFKRYGMVATMSGYLGDLNDRWAGPRMMLVGVPLSYLFTDMPRWMGLGEPIPASVFRDWARWCRHRHYFFGDPSFAETARYRNVRTPILAFGLTDDIWGTPKAVAALMRRYENAPVEERWISPEDAGGQQIGHLGFFRSRFADVLWPQFIGWLLDATPVTLGERRKP</sequence>
<dbReference type="InterPro" id="IPR029058">
    <property type="entry name" value="AB_hydrolase_fold"/>
</dbReference>
<evidence type="ECO:0000256" key="1">
    <source>
        <dbReference type="SAM" id="MobiDB-lite"/>
    </source>
</evidence>
<proteinExistence type="predicted"/>
<feature type="region of interest" description="Disordered" evidence="1">
    <location>
        <begin position="1"/>
        <end position="28"/>
    </location>
</feature>
<dbReference type="Proteomes" id="UP000323300">
    <property type="component" value="Unassembled WGS sequence"/>
</dbReference>
<accession>A0A1I3YW99</accession>
<dbReference type="InterPro" id="IPR017208">
    <property type="entry name" value="UCP037442_abhydr"/>
</dbReference>
<name>A0A1I3YW99_9HYPH</name>
<evidence type="ECO:0000313" key="3">
    <source>
        <dbReference type="Proteomes" id="UP000323300"/>
    </source>
</evidence>
<protein>
    <submittedName>
        <fullName evidence="2">Predicted alpha/beta hydrolase</fullName>
    </submittedName>
</protein>
<evidence type="ECO:0000313" key="2">
    <source>
        <dbReference type="EMBL" id="SFK36060.1"/>
    </source>
</evidence>
<dbReference type="AlphaFoldDB" id="A0A1I3YW99"/>
<dbReference type="PIRSF" id="PIRSF037442">
    <property type="entry name" value="UCP037442_abhydr"/>
    <property type="match status" value="1"/>
</dbReference>